<keyword evidence="1" id="KW-0233">DNA recombination</keyword>
<evidence type="ECO:0000259" key="2">
    <source>
        <dbReference type="PROSITE" id="PS51898"/>
    </source>
</evidence>
<gene>
    <name evidence="3" type="ORF">RIF25_09520</name>
</gene>
<organism evidence="3 4">
    <name type="scientific">Pseudocalidococcus azoricus BACA0444</name>
    <dbReference type="NCBI Taxonomy" id="2918990"/>
    <lineage>
        <taxon>Bacteria</taxon>
        <taxon>Bacillati</taxon>
        <taxon>Cyanobacteriota</taxon>
        <taxon>Cyanophyceae</taxon>
        <taxon>Acaryochloridales</taxon>
        <taxon>Thermosynechococcaceae</taxon>
        <taxon>Pseudocalidococcus</taxon>
        <taxon>Pseudocalidococcus azoricus</taxon>
    </lineage>
</organism>
<dbReference type="GO" id="GO:0006310">
    <property type="term" value="P:DNA recombination"/>
    <property type="evidence" value="ECO:0007669"/>
    <property type="project" value="UniProtKB-KW"/>
</dbReference>
<dbReference type="Proteomes" id="UP001268256">
    <property type="component" value="Unassembled WGS sequence"/>
</dbReference>
<dbReference type="InterPro" id="IPR013762">
    <property type="entry name" value="Integrase-like_cat_sf"/>
</dbReference>
<evidence type="ECO:0000313" key="4">
    <source>
        <dbReference type="Proteomes" id="UP001268256"/>
    </source>
</evidence>
<dbReference type="Gene3D" id="1.10.443.10">
    <property type="entry name" value="Intergrase catalytic core"/>
    <property type="match status" value="1"/>
</dbReference>
<dbReference type="EMBL" id="JAVMIP010000008">
    <property type="protein sequence ID" value="MDS3861047.1"/>
    <property type="molecule type" value="Genomic_DNA"/>
</dbReference>
<protein>
    <submittedName>
        <fullName evidence="3">Site-specific integrase</fullName>
    </submittedName>
</protein>
<name>A0AAE4FTJ6_9CYAN</name>
<dbReference type="InterPro" id="IPR011010">
    <property type="entry name" value="DNA_brk_join_enz"/>
</dbReference>
<evidence type="ECO:0000256" key="1">
    <source>
        <dbReference type="ARBA" id="ARBA00023172"/>
    </source>
</evidence>
<dbReference type="PROSITE" id="PS51898">
    <property type="entry name" value="TYR_RECOMBINASE"/>
    <property type="match status" value="1"/>
</dbReference>
<sequence>MDGRINQANGRLKSSKVGVSIQAIGNRLYLQATLPSKSGDRPAHQQRIALGVMANPAGVSFAEKEARKVGVMLAENSFTWEKYQKQTRSELISDWITRFETHYFTTRERTDKTETTWKGDYLKILKLLPGDQPLSVDVLRSVIDATPINSKTRKRACMVIGALSKFAELPLDVQGLAGNYSTKRTSPREIPEDALIAECWGKFTNPAWQWVYGMLATYGLRPHEVFRLNYDAISSGAMVIEVQENTKTGFRRVWPCYPEWFEQFGLSQVILPQVNVNRANLEVGRAASRYLTNHLPFKPYDLRHAWAIRTLAFGLDITLAAQQMGHSVQTHSETYHHWISQDVHQRAFESLMLRPDRPLPPILHFE</sequence>
<proteinExistence type="predicted"/>
<accession>A0AAE4FTJ6</accession>
<dbReference type="GO" id="GO:0003677">
    <property type="term" value="F:DNA binding"/>
    <property type="evidence" value="ECO:0007669"/>
    <property type="project" value="InterPro"/>
</dbReference>
<keyword evidence="4" id="KW-1185">Reference proteome</keyword>
<evidence type="ECO:0000313" key="3">
    <source>
        <dbReference type="EMBL" id="MDS3861047.1"/>
    </source>
</evidence>
<dbReference type="SUPFAM" id="SSF56349">
    <property type="entry name" value="DNA breaking-rejoining enzymes"/>
    <property type="match status" value="1"/>
</dbReference>
<dbReference type="CDD" id="cd00796">
    <property type="entry name" value="INT_Rci_Hp1_C"/>
    <property type="match status" value="1"/>
</dbReference>
<dbReference type="AlphaFoldDB" id="A0AAE4FTJ6"/>
<dbReference type="RefSeq" id="WP_322878305.1">
    <property type="nucleotide sequence ID" value="NZ_JAVMIP010000008.1"/>
</dbReference>
<feature type="domain" description="Tyr recombinase" evidence="2">
    <location>
        <begin position="180"/>
        <end position="348"/>
    </location>
</feature>
<dbReference type="GO" id="GO:0015074">
    <property type="term" value="P:DNA integration"/>
    <property type="evidence" value="ECO:0007669"/>
    <property type="project" value="InterPro"/>
</dbReference>
<comment type="caution">
    <text evidence="3">The sequence shown here is derived from an EMBL/GenBank/DDBJ whole genome shotgun (WGS) entry which is preliminary data.</text>
</comment>
<reference evidence="4" key="1">
    <citation type="submission" date="2023-07" db="EMBL/GenBank/DDBJ databases">
        <authorList>
            <person name="Luz R."/>
            <person name="Cordeiro R."/>
            <person name="Fonseca A."/>
            <person name="Goncalves V."/>
        </authorList>
    </citation>
    <scope>NUCLEOTIDE SEQUENCE [LARGE SCALE GENOMIC DNA]</scope>
    <source>
        <strain evidence="4">BACA0444</strain>
    </source>
</reference>
<dbReference type="InterPro" id="IPR002104">
    <property type="entry name" value="Integrase_catalytic"/>
</dbReference>